<dbReference type="EMBL" id="BNBT01000011">
    <property type="protein sequence ID" value="GHE44313.1"/>
    <property type="molecule type" value="Genomic_DNA"/>
</dbReference>
<dbReference type="Pfam" id="PF01648">
    <property type="entry name" value="ACPS"/>
    <property type="match status" value="1"/>
</dbReference>
<evidence type="ECO:0000256" key="2">
    <source>
        <dbReference type="ARBA" id="ARBA00022679"/>
    </source>
</evidence>
<dbReference type="InterPro" id="IPR008278">
    <property type="entry name" value="4-PPantetheinyl_Trfase_dom"/>
</dbReference>
<dbReference type="InterPro" id="IPR002582">
    <property type="entry name" value="ACPS"/>
</dbReference>
<dbReference type="InterPro" id="IPR004568">
    <property type="entry name" value="Ppantetheine-prot_Trfase_dom"/>
</dbReference>
<keyword evidence="2 8" id="KW-0808">Transferase</keyword>
<feature type="binding site" evidence="8">
    <location>
        <position position="94"/>
    </location>
    <ligand>
        <name>Mg(2+)</name>
        <dbReference type="ChEBI" id="CHEBI:18420"/>
    </ligand>
</feature>
<dbReference type="GO" id="GO:0000287">
    <property type="term" value="F:magnesium ion binding"/>
    <property type="evidence" value="ECO:0007669"/>
    <property type="project" value="UniProtKB-UniRule"/>
</dbReference>
<keyword evidence="5 8" id="KW-0460">Magnesium</keyword>
<evidence type="ECO:0000256" key="6">
    <source>
        <dbReference type="ARBA" id="ARBA00023098"/>
    </source>
</evidence>
<accession>A0A919DFZ2</accession>
<evidence type="ECO:0000313" key="11">
    <source>
        <dbReference type="Proteomes" id="UP000608024"/>
    </source>
</evidence>
<dbReference type="NCBIfam" id="NF000832">
    <property type="entry name" value="PRK00070.3-2"/>
    <property type="match status" value="1"/>
</dbReference>
<dbReference type="AlphaFoldDB" id="A0A919DFZ2"/>
<keyword evidence="8" id="KW-0963">Cytoplasm</keyword>
<keyword evidence="4 8" id="KW-0276">Fatty acid metabolism</keyword>
<evidence type="ECO:0000256" key="7">
    <source>
        <dbReference type="ARBA" id="ARBA00023160"/>
    </source>
</evidence>
<sequence>MEYVTPARVSRARAGARWRWAAAVPVGRGAAAAPYASRVIIGVGIDVAEIDRFAVSLERTVGMRERLFVAEELYLPSGEPRGVASLAARFAAKEALAKALGAPAGLRWTDAEVYVEESGQPRLRVSGTVAARAEALGVRGWHVSLSHDAGVASAVVIAEG</sequence>
<evidence type="ECO:0000256" key="5">
    <source>
        <dbReference type="ARBA" id="ARBA00022842"/>
    </source>
</evidence>
<evidence type="ECO:0000259" key="9">
    <source>
        <dbReference type="Pfam" id="PF01648"/>
    </source>
</evidence>
<dbReference type="InterPro" id="IPR037143">
    <property type="entry name" value="4-PPantetheinyl_Trfase_dom_sf"/>
</dbReference>
<keyword evidence="1 8" id="KW-0444">Lipid biosynthesis</keyword>
<reference evidence="10" key="2">
    <citation type="submission" date="2020-09" db="EMBL/GenBank/DDBJ databases">
        <authorList>
            <person name="Sun Q."/>
            <person name="Ohkuma M."/>
        </authorList>
    </citation>
    <scope>NUCLEOTIDE SEQUENCE</scope>
    <source>
        <strain evidence="10">JCM 4784</strain>
    </source>
</reference>
<comment type="caution">
    <text evidence="10">The sequence shown here is derived from an EMBL/GenBank/DDBJ whole genome shotgun (WGS) entry which is preliminary data.</text>
</comment>
<evidence type="ECO:0000313" key="10">
    <source>
        <dbReference type="EMBL" id="GHE44313.1"/>
    </source>
</evidence>
<evidence type="ECO:0000256" key="3">
    <source>
        <dbReference type="ARBA" id="ARBA00022723"/>
    </source>
</evidence>
<reference evidence="10" key="1">
    <citation type="journal article" date="2014" name="Int. J. Syst. Evol. Microbiol.">
        <title>Complete genome sequence of Corynebacterium casei LMG S-19264T (=DSM 44701T), isolated from a smear-ripened cheese.</title>
        <authorList>
            <consortium name="US DOE Joint Genome Institute (JGI-PGF)"/>
            <person name="Walter F."/>
            <person name="Albersmeier A."/>
            <person name="Kalinowski J."/>
            <person name="Ruckert C."/>
        </authorList>
    </citation>
    <scope>NUCLEOTIDE SEQUENCE</scope>
    <source>
        <strain evidence="10">JCM 4784</strain>
    </source>
</reference>
<dbReference type="GO" id="GO:0008897">
    <property type="term" value="F:holo-[acyl-carrier-protein] synthase activity"/>
    <property type="evidence" value="ECO:0007669"/>
    <property type="project" value="UniProtKB-UniRule"/>
</dbReference>
<gene>
    <name evidence="8 10" type="primary">acpS</name>
    <name evidence="10" type="ORF">GCM10018785_12420</name>
</gene>
<comment type="similarity">
    <text evidence="8">Belongs to the P-Pant transferase superfamily. AcpS family.</text>
</comment>
<keyword evidence="7 8" id="KW-0275">Fatty acid biosynthesis</keyword>
<dbReference type="GO" id="GO:0005737">
    <property type="term" value="C:cytoplasm"/>
    <property type="evidence" value="ECO:0007669"/>
    <property type="project" value="UniProtKB-SubCell"/>
</dbReference>
<dbReference type="EC" id="2.7.8.7" evidence="8"/>
<organism evidence="10 11">
    <name type="scientific">Streptomyces longispororuber</name>
    <dbReference type="NCBI Taxonomy" id="68230"/>
    <lineage>
        <taxon>Bacteria</taxon>
        <taxon>Bacillati</taxon>
        <taxon>Actinomycetota</taxon>
        <taxon>Actinomycetes</taxon>
        <taxon>Kitasatosporales</taxon>
        <taxon>Streptomycetaceae</taxon>
        <taxon>Streptomyces</taxon>
    </lineage>
</organism>
<protein>
    <recommendedName>
        <fullName evidence="8">Holo-[acyl-carrier-protein] synthase</fullName>
        <shortName evidence="8">Holo-ACP synthase</shortName>
        <ecNumber evidence="8">2.7.8.7</ecNumber>
    </recommendedName>
    <alternativeName>
        <fullName evidence="8">4'-phosphopantetheinyl transferase AcpS</fullName>
    </alternativeName>
</protein>
<evidence type="ECO:0000256" key="8">
    <source>
        <dbReference type="HAMAP-Rule" id="MF_00101"/>
    </source>
</evidence>
<dbReference type="HAMAP" id="MF_00101">
    <property type="entry name" value="AcpS"/>
    <property type="match status" value="1"/>
</dbReference>
<feature type="domain" description="4'-phosphopantetheinyl transferase" evidence="9">
    <location>
        <begin position="42"/>
        <end position="137"/>
    </location>
</feature>
<feature type="binding site" evidence="8">
    <location>
        <position position="46"/>
    </location>
    <ligand>
        <name>Mg(2+)</name>
        <dbReference type="ChEBI" id="CHEBI:18420"/>
    </ligand>
</feature>
<comment type="cofactor">
    <cofactor evidence="8">
        <name>Mg(2+)</name>
        <dbReference type="ChEBI" id="CHEBI:18420"/>
    </cofactor>
</comment>
<dbReference type="Proteomes" id="UP000608024">
    <property type="component" value="Unassembled WGS sequence"/>
</dbReference>
<dbReference type="GO" id="GO:0006633">
    <property type="term" value="P:fatty acid biosynthetic process"/>
    <property type="evidence" value="ECO:0007669"/>
    <property type="project" value="UniProtKB-UniRule"/>
</dbReference>
<keyword evidence="11" id="KW-1185">Reference proteome</keyword>
<keyword evidence="6 8" id="KW-0443">Lipid metabolism</keyword>
<comment type="subcellular location">
    <subcellularLocation>
        <location evidence="8">Cytoplasm</location>
    </subcellularLocation>
</comment>
<dbReference type="Gene3D" id="3.90.470.20">
    <property type="entry name" value="4'-phosphopantetheinyl transferase domain"/>
    <property type="match status" value="1"/>
</dbReference>
<dbReference type="SUPFAM" id="SSF56214">
    <property type="entry name" value="4'-phosphopantetheinyl transferase"/>
    <property type="match status" value="1"/>
</dbReference>
<comment type="function">
    <text evidence="8">Transfers the 4'-phosphopantetheine moiety from coenzyme A to a Ser of acyl-carrier-protein.</text>
</comment>
<proteinExistence type="inferred from homology"/>
<keyword evidence="3 8" id="KW-0479">Metal-binding</keyword>
<evidence type="ECO:0000256" key="4">
    <source>
        <dbReference type="ARBA" id="ARBA00022832"/>
    </source>
</evidence>
<comment type="catalytic activity">
    <reaction evidence="8">
        <text>apo-[ACP] + CoA = holo-[ACP] + adenosine 3',5'-bisphosphate + H(+)</text>
        <dbReference type="Rhea" id="RHEA:12068"/>
        <dbReference type="Rhea" id="RHEA-COMP:9685"/>
        <dbReference type="Rhea" id="RHEA-COMP:9690"/>
        <dbReference type="ChEBI" id="CHEBI:15378"/>
        <dbReference type="ChEBI" id="CHEBI:29999"/>
        <dbReference type="ChEBI" id="CHEBI:57287"/>
        <dbReference type="ChEBI" id="CHEBI:58343"/>
        <dbReference type="ChEBI" id="CHEBI:64479"/>
        <dbReference type="EC" id="2.7.8.7"/>
    </reaction>
</comment>
<dbReference type="NCBIfam" id="TIGR00516">
    <property type="entry name" value="acpS"/>
    <property type="match status" value="1"/>
</dbReference>
<evidence type="ECO:0000256" key="1">
    <source>
        <dbReference type="ARBA" id="ARBA00022516"/>
    </source>
</evidence>
<name>A0A919DFZ2_9ACTN</name>
<dbReference type="NCBIfam" id="TIGR00556">
    <property type="entry name" value="pantethn_trn"/>
    <property type="match status" value="1"/>
</dbReference>